<evidence type="ECO:0000313" key="3">
    <source>
        <dbReference type="Proteomes" id="UP000236737"/>
    </source>
</evidence>
<gene>
    <name evidence="2" type="ORF">SAMN04488130_106142</name>
</gene>
<feature type="chain" id="PRO_5009289686" description="DUF1735 domain-containing protein" evidence="1">
    <location>
        <begin position="24"/>
        <end position="183"/>
    </location>
</feature>
<feature type="signal peptide" evidence="1">
    <location>
        <begin position="1"/>
        <end position="23"/>
    </location>
</feature>
<dbReference type="Proteomes" id="UP000236737">
    <property type="component" value="Unassembled WGS sequence"/>
</dbReference>
<dbReference type="RefSeq" id="WP_103999876.1">
    <property type="nucleotide sequence ID" value="NZ_FNVP01000006.1"/>
</dbReference>
<evidence type="ECO:0000313" key="2">
    <source>
        <dbReference type="EMBL" id="SEG13679.1"/>
    </source>
</evidence>
<dbReference type="EMBL" id="FNVP01000006">
    <property type="protein sequence ID" value="SEG13679.1"/>
    <property type="molecule type" value="Genomic_DNA"/>
</dbReference>
<organism evidence="2 3">
    <name type="scientific">Flavobacterium urumqiense</name>
    <dbReference type="NCBI Taxonomy" id="935224"/>
    <lineage>
        <taxon>Bacteria</taxon>
        <taxon>Pseudomonadati</taxon>
        <taxon>Bacteroidota</taxon>
        <taxon>Flavobacteriia</taxon>
        <taxon>Flavobacteriales</taxon>
        <taxon>Flavobacteriaceae</taxon>
        <taxon>Flavobacterium</taxon>
    </lineage>
</organism>
<evidence type="ECO:0000256" key="1">
    <source>
        <dbReference type="SAM" id="SignalP"/>
    </source>
</evidence>
<dbReference type="OrthoDB" id="1448832at2"/>
<dbReference type="AlphaFoldDB" id="A0A1H5XPI3"/>
<keyword evidence="1" id="KW-0732">Signal</keyword>
<protein>
    <recommendedName>
        <fullName evidence="4">DUF1735 domain-containing protein</fullName>
    </recommendedName>
</protein>
<sequence>MKRVSFNRIFLLLIISLFTFSCSSDLDFNQANNLKLEPVFVANLAYFEIPAHEFVTNGNDQNLTVGSPTVDVFNDAFFKKHLTRAELSFELINTINREYTLDIILQDRNNQPLYKINFNIPAYTGLANPITKTEKFENSKLDLLKRTTKMTFVLRMLPGAALTENSSGNLKLRSDVTAHLIVQ</sequence>
<reference evidence="3" key="1">
    <citation type="submission" date="2016-10" db="EMBL/GenBank/DDBJ databases">
        <authorList>
            <person name="Varghese N."/>
            <person name="Submissions S."/>
        </authorList>
    </citation>
    <scope>NUCLEOTIDE SEQUENCE [LARGE SCALE GENOMIC DNA]</scope>
    <source>
        <strain evidence="3">CGMCC 1.9230</strain>
    </source>
</reference>
<keyword evidence="3" id="KW-1185">Reference proteome</keyword>
<proteinExistence type="predicted"/>
<accession>A0A1H5XPI3</accession>
<dbReference type="PROSITE" id="PS51257">
    <property type="entry name" value="PROKAR_LIPOPROTEIN"/>
    <property type="match status" value="1"/>
</dbReference>
<name>A0A1H5XPI3_9FLAO</name>
<evidence type="ECO:0008006" key="4">
    <source>
        <dbReference type="Google" id="ProtNLM"/>
    </source>
</evidence>